<evidence type="ECO:0000313" key="10">
    <source>
        <dbReference type="Proteomes" id="UP000283003"/>
    </source>
</evidence>
<evidence type="ECO:0000256" key="4">
    <source>
        <dbReference type="ARBA" id="ARBA00022692"/>
    </source>
</evidence>
<accession>A0A437GWD6</accession>
<keyword evidence="9" id="KW-0808">Transferase</keyword>
<evidence type="ECO:0000256" key="1">
    <source>
        <dbReference type="ARBA" id="ARBA00004651"/>
    </source>
</evidence>
<gene>
    <name evidence="9" type="ORF">EKN06_10310</name>
</gene>
<evidence type="ECO:0000256" key="2">
    <source>
        <dbReference type="ARBA" id="ARBA00007400"/>
    </source>
</evidence>
<feature type="transmembrane region" description="Helical" evidence="7">
    <location>
        <begin position="91"/>
        <end position="113"/>
    </location>
</feature>
<dbReference type="PANTHER" id="PTHR40074">
    <property type="entry name" value="O-ACETYLTRANSFERASE WECH"/>
    <property type="match status" value="1"/>
</dbReference>
<dbReference type="GO" id="GO:0009246">
    <property type="term" value="P:enterobacterial common antigen biosynthetic process"/>
    <property type="evidence" value="ECO:0007669"/>
    <property type="project" value="TreeGrafter"/>
</dbReference>
<keyword evidence="9" id="KW-0012">Acyltransferase</keyword>
<dbReference type="OrthoDB" id="7579632at2"/>
<evidence type="ECO:0000256" key="6">
    <source>
        <dbReference type="ARBA" id="ARBA00023136"/>
    </source>
</evidence>
<comment type="caution">
    <text evidence="9">The sequence shown here is derived from an EMBL/GenBank/DDBJ whole genome shotgun (WGS) entry which is preliminary data.</text>
</comment>
<dbReference type="GO" id="GO:0016413">
    <property type="term" value="F:O-acetyltransferase activity"/>
    <property type="evidence" value="ECO:0007669"/>
    <property type="project" value="TreeGrafter"/>
</dbReference>
<evidence type="ECO:0000256" key="5">
    <source>
        <dbReference type="ARBA" id="ARBA00022989"/>
    </source>
</evidence>
<keyword evidence="4 7" id="KW-0812">Transmembrane</keyword>
<evidence type="ECO:0000256" key="3">
    <source>
        <dbReference type="ARBA" id="ARBA00022475"/>
    </source>
</evidence>
<evidence type="ECO:0000256" key="7">
    <source>
        <dbReference type="SAM" id="Phobius"/>
    </source>
</evidence>
<evidence type="ECO:0000313" key="9">
    <source>
        <dbReference type="EMBL" id="RVQ66409.1"/>
    </source>
</evidence>
<reference evidence="9 10" key="1">
    <citation type="submission" date="2018-12" db="EMBL/GenBank/DDBJ databases">
        <title>Croceicoccus ponticola sp. nov., a lipolytic bacterium isolated from seawater.</title>
        <authorList>
            <person name="Yoon J.-H."/>
        </authorList>
    </citation>
    <scope>NUCLEOTIDE SEQUENCE [LARGE SCALE GENOMIC DNA]</scope>
    <source>
        <strain evidence="9 10">GM-16</strain>
    </source>
</reference>
<feature type="transmembrane region" description="Helical" evidence="7">
    <location>
        <begin position="293"/>
        <end position="315"/>
    </location>
</feature>
<proteinExistence type="inferred from homology"/>
<dbReference type="Pfam" id="PF01757">
    <property type="entry name" value="Acyl_transf_3"/>
    <property type="match status" value="1"/>
</dbReference>
<feature type="transmembrane region" description="Helical" evidence="7">
    <location>
        <begin position="192"/>
        <end position="209"/>
    </location>
</feature>
<feature type="transmembrane region" description="Helical" evidence="7">
    <location>
        <begin position="264"/>
        <end position="281"/>
    </location>
</feature>
<protein>
    <submittedName>
        <fullName evidence="9">Acyltransferase</fullName>
    </submittedName>
</protein>
<comment type="subcellular location">
    <subcellularLocation>
        <location evidence="1">Cell membrane</location>
        <topology evidence="1">Multi-pass membrane protein</topology>
    </subcellularLocation>
</comment>
<keyword evidence="10" id="KW-1185">Reference proteome</keyword>
<feature type="transmembrane region" description="Helical" evidence="7">
    <location>
        <begin position="221"/>
        <end position="244"/>
    </location>
</feature>
<dbReference type="GO" id="GO:0005886">
    <property type="term" value="C:plasma membrane"/>
    <property type="evidence" value="ECO:0007669"/>
    <property type="project" value="UniProtKB-SubCell"/>
</dbReference>
<keyword evidence="3" id="KW-1003">Cell membrane</keyword>
<comment type="similarity">
    <text evidence="2">Belongs to the acyltransferase 3 family.</text>
</comment>
<dbReference type="EMBL" id="RXOL01000004">
    <property type="protein sequence ID" value="RVQ66409.1"/>
    <property type="molecule type" value="Genomic_DNA"/>
</dbReference>
<keyword evidence="5 7" id="KW-1133">Transmembrane helix</keyword>
<name>A0A437GWD6_9SPHN</name>
<feature type="transmembrane region" description="Helical" evidence="7">
    <location>
        <begin position="17"/>
        <end position="37"/>
    </location>
</feature>
<feature type="transmembrane region" description="Helical" evidence="7">
    <location>
        <begin position="327"/>
        <end position="351"/>
    </location>
</feature>
<feature type="transmembrane region" description="Helical" evidence="7">
    <location>
        <begin position="133"/>
        <end position="155"/>
    </location>
</feature>
<feature type="transmembrane region" description="Helical" evidence="7">
    <location>
        <begin position="167"/>
        <end position="186"/>
    </location>
</feature>
<dbReference type="AlphaFoldDB" id="A0A437GWD6"/>
<dbReference type="InterPro" id="IPR002656">
    <property type="entry name" value="Acyl_transf_3_dom"/>
</dbReference>
<dbReference type="RefSeq" id="WP_127612832.1">
    <property type="nucleotide sequence ID" value="NZ_RXOL01000004.1"/>
</dbReference>
<feature type="domain" description="Acyltransferase 3" evidence="8">
    <location>
        <begin position="15"/>
        <end position="341"/>
    </location>
</feature>
<sequence length="365" mass="40860">MGTATTRGAGYITHLHAFRGIAIILIVGAHALSMTFWKLGVHSRPNPDMVLLALCETIAHNSTIFFALISGLLFSVILAGRGWSRFFKNKFLNVILPYCLFSVLFTMFNWHFINGLQVFSGSPVEFVSESGINILWGRAAAHFWYIPVLAVLFLLTPALSWLMDRRWALAALAVMLIAPMFVSRTFPDNSVQNVIVFLAPYTFGIWLGARYEDRIAMVQRLAVPLTVVTALASVATFALFYFEYGPLMVAWEDPEGPINWFETASYVQKMALACIVLLWLRSRGEWMPRWLDLLAVNAFAIYFIYFFMLMTFYELVNQVVTAPPPPLIAGLVALAVWAGVLALCVGISVTMQKLLGHRSRMIIGA</sequence>
<dbReference type="Proteomes" id="UP000283003">
    <property type="component" value="Unassembled WGS sequence"/>
</dbReference>
<keyword evidence="6 7" id="KW-0472">Membrane</keyword>
<feature type="transmembrane region" description="Helical" evidence="7">
    <location>
        <begin position="57"/>
        <end position="79"/>
    </location>
</feature>
<evidence type="ECO:0000259" key="8">
    <source>
        <dbReference type="Pfam" id="PF01757"/>
    </source>
</evidence>
<organism evidence="9 10">
    <name type="scientific">Croceicoccus ponticola</name>
    <dbReference type="NCBI Taxonomy" id="2217664"/>
    <lineage>
        <taxon>Bacteria</taxon>
        <taxon>Pseudomonadati</taxon>
        <taxon>Pseudomonadota</taxon>
        <taxon>Alphaproteobacteria</taxon>
        <taxon>Sphingomonadales</taxon>
        <taxon>Erythrobacteraceae</taxon>
        <taxon>Croceicoccus</taxon>
    </lineage>
</organism>
<dbReference type="PANTHER" id="PTHR40074:SF2">
    <property type="entry name" value="O-ACETYLTRANSFERASE WECH"/>
    <property type="match status" value="1"/>
</dbReference>